<dbReference type="PROSITE" id="PS51645">
    <property type="entry name" value="PHR_CRY_ALPHA_BETA"/>
    <property type="match status" value="1"/>
</dbReference>
<feature type="site" description="Electron transfer via tryptophanyl radical" evidence="13">
    <location>
        <position position="386"/>
    </location>
</feature>
<protein>
    <recommendedName>
        <fullName evidence="4">Deoxyribodipyrimidine photo-lyase</fullName>
        <ecNumber evidence="3">4.1.99.3</ecNumber>
    </recommendedName>
    <alternativeName>
        <fullName evidence="8">DNA photolyase</fullName>
    </alternativeName>
    <alternativeName>
        <fullName evidence="11">Photoreactivating enzyme</fullName>
    </alternativeName>
</protein>
<dbReference type="EC" id="4.1.99.3" evidence="3"/>
<proteinExistence type="inferred from homology"/>
<comment type="cofactor">
    <cofactor evidence="12">
        <name>FAD</name>
        <dbReference type="ChEBI" id="CHEBI:57692"/>
    </cofactor>
    <text evidence="12">Binds 1 FAD per subunit.</text>
</comment>
<dbReference type="PANTHER" id="PTHR11455:SF9">
    <property type="entry name" value="CRYPTOCHROME CIRCADIAN CLOCK 5 ISOFORM X1"/>
    <property type="match status" value="1"/>
</dbReference>
<evidence type="ECO:0000256" key="10">
    <source>
        <dbReference type="ARBA" id="ARBA00059220"/>
    </source>
</evidence>
<feature type="binding site" evidence="12">
    <location>
        <position position="226"/>
    </location>
    <ligand>
        <name>FAD</name>
        <dbReference type="ChEBI" id="CHEBI:57692"/>
    </ligand>
</feature>
<dbReference type="EMBL" id="SPIA01000003">
    <property type="protein sequence ID" value="TFH67576.1"/>
    <property type="molecule type" value="Genomic_DNA"/>
</dbReference>
<evidence type="ECO:0000256" key="4">
    <source>
        <dbReference type="ARBA" id="ARBA00014046"/>
    </source>
</evidence>
<evidence type="ECO:0000256" key="2">
    <source>
        <dbReference type="ARBA" id="ARBA00005862"/>
    </source>
</evidence>
<dbReference type="InterPro" id="IPR002081">
    <property type="entry name" value="Cryptochrome/DNA_photolyase_1"/>
</dbReference>
<comment type="similarity">
    <text evidence="2">Belongs to the DNA photolyase class-1 family.</text>
</comment>
<keyword evidence="7 14" id="KW-0157">Chromophore</keyword>
<evidence type="ECO:0000256" key="12">
    <source>
        <dbReference type="PIRSR" id="PIRSR602081-1"/>
    </source>
</evidence>
<comment type="function">
    <text evidence="10">Involved in repair of UV radiation-induced DNA damage. Catalyzes the light-dependent monomerization (300-600 nm) of cyclobutyl pyrimidine dimers (in cis-syn configuration), which are formed between adjacent bases on the same DNA strand upon exposure to ultraviolet radiation.</text>
</comment>
<comment type="caution">
    <text evidence="16">The sequence shown here is derived from an EMBL/GenBank/DDBJ whole genome shotgun (WGS) entry which is preliminary data.</text>
</comment>
<dbReference type="Proteomes" id="UP000298133">
    <property type="component" value="Unassembled WGS sequence"/>
</dbReference>
<keyword evidence="6 12" id="KW-0274">FAD</keyword>
<evidence type="ECO:0000256" key="11">
    <source>
        <dbReference type="ARBA" id="ARBA00083107"/>
    </source>
</evidence>
<organism evidence="16 17">
    <name type="scientific">Gammaproteobacteria bacterium LSUCC0057</name>
    <dbReference type="NCBI Taxonomy" id="2559237"/>
    <lineage>
        <taxon>Bacteria</taxon>
        <taxon>Pseudomonadati</taxon>
        <taxon>Pseudomonadota</taxon>
        <taxon>Gammaproteobacteria</taxon>
        <taxon>Cellvibrionales</taxon>
        <taxon>Porticoccaceae</taxon>
        <taxon>SAR92 clade</taxon>
    </lineage>
</organism>
<evidence type="ECO:0000256" key="14">
    <source>
        <dbReference type="RuleBase" id="RU004182"/>
    </source>
</evidence>
<dbReference type="InterPro" id="IPR018394">
    <property type="entry name" value="DNA_photolyase_1_CS_C"/>
</dbReference>
<keyword evidence="16" id="KW-0456">Lyase</keyword>
<dbReference type="Gene3D" id="3.40.50.620">
    <property type="entry name" value="HUPs"/>
    <property type="match status" value="1"/>
</dbReference>
<comment type="similarity">
    <text evidence="14">Belongs to the DNA photolyase family.</text>
</comment>
<dbReference type="PRINTS" id="PR00147">
    <property type="entry name" value="DNAPHOTLYASE"/>
</dbReference>
<name>A0A4Y8UFG2_9GAMM</name>
<dbReference type="OrthoDB" id="9772484at2"/>
<dbReference type="SUPFAM" id="SSF52425">
    <property type="entry name" value="Cryptochrome/photolyase, N-terminal domain"/>
    <property type="match status" value="1"/>
</dbReference>
<keyword evidence="17" id="KW-1185">Reference proteome</keyword>
<evidence type="ECO:0000256" key="1">
    <source>
        <dbReference type="ARBA" id="ARBA00001932"/>
    </source>
</evidence>
<feature type="binding site" evidence="12">
    <location>
        <begin position="278"/>
        <end position="285"/>
    </location>
    <ligand>
        <name>FAD</name>
        <dbReference type="ChEBI" id="CHEBI:57692"/>
    </ligand>
</feature>
<dbReference type="InterPro" id="IPR036134">
    <property type="entry name" value="Crypto/Photolyase_FAD-like_sf"/>
</dbReference>
<dbReference type="PANTHER" id="PTHR11455">
    <property type="entry name" value="CRYPTOCHROME"/>
    <property type="match status" value="1"/>
</dbReference>
<accession>A0A4Y8UFG2</accession>
<evidence type="ECO:0000313" key="17">
    <source>
        <dbReference type="Proteomes" id="UP000298133"/>
    </source>
</evidence>
<dbReference type="GO" id="GO:0003677">
    <property type="term" value="F:DNA binding"/>
    <property type="evidence" value="ECO:0007669"/>
    <property type="project" value="TreeGrafter"/>
</dbReference>
<dbReference type="GO" id="GO:0071949">
    <property type="term" value="F:FAD binding"/>
    <property type="evidence" value="ECO:0007669"/>
    <property type="project" value="TreeGrafter"/>
</dbReference>
<feature type="binding site" evidence="12">
    <location>
        <begin position="376"/>
        <end position="378"/>
    </location>
    <ligand>
        <name>FAD</name>
        <dbReference type="ChEBI" id="CHEBI:57692"/>
    </ligand>
</feature>
<evidence type="ECO:0000256" key="9">
    <source>
        <dbReference type="ARBA" id="ARBA00033999"/>
    </source>
</evidence>
<dbReference type="InterPro" id="IPR036155">
    <property type="entry name" value="Crypto/Photolyase_N_sf"/>
</dbReference>
<dbReference type="GO" id="GO:0000719">
    <property type="term" value="P:photoreactive repair"/>
    <property type="evidence" value="ECO:0007669"/>
    <property type="project" value="UniProtKB-ARBA"/>
</dbReference>
<dbReference type="InterPro" id="IPR006050">
    <property type="entry name" value="DNA_photolyase_N"/>
</dbReference>
<dbReference type="Gene3D" id="1.25.40.80">
    <property type="match status" value="1"/>
</dbReference>
<dbReference type="PROSITE" id="PS00394">
    <property type="entry name" value="DNA_PHOTOLYASES_1_1"/>
    <property type="match status" value="1"/>
</dbReference>
<evidence type="ECO:0000259" key="15">
    <source>
        <dbReference type="PROSITE" id="PS51645"/>
    </source>
</evidence>
<feature type="domain" description="Photolyase/cryptochrome alpha/beta" evidence="15">
    <location>
        <begin position="2"/>
        <end position="139"/>
    </location>
</feature>
<evidence type="ECO:0000256" key="5">
    <source>
        <dbReference type="ARBA" id="ARBA00022630"/>
    </source>
</evidence>
<dbReference type="Gene3D" id="1.10.579.10">
    <property type="entry name" value="DNA Cyclobutane Dipyrimidine Photolyase, subunit A, domain 3"/>
    <property type="match status" value="1"/>
</dbReference>
<feature type="binding site" evidence="12">
    <location>
        <position position="275"/>
    </location>
    <ligand>
        <name>FAD</name>
        <dbReference type="ChEBI" id="CHEBI:57692"/>
    </ligand>
</feature>
<reference evidence="16 17" key="1">
    <citation type="submission" date="2019-03" db="EMBL/GenBank/DDBJ databases">
        <title>Draft genome of Gammaproteobacteria bacterium LSUCC0057, a member of the SAR92 clade.</title>
        <authorList>
            <person name="Lanclos V.C."/>
            <person name="Doiron C."/>
            <person name="Henson M.W."/>
            <person name="Thrash J.C."/>
        </authorList>
    </citation>
    <scope>NUCLEOTIDE SEQUENCE [LARGE SCALE GENOMIC DNA]</scope>
    <source>
        <strain evidence="16 17">LSUCC0057</strain>
    </source>
</reference>
<dbReference type="GO" id="GO:0003904">
    <property type="term" value="F:deoxyribodipyrimidine photo-lyase activity"/>
    <property type="evidence" value="ECO:0007669"/>
    <property type="project" value="UniProtKB-EC"/>
</dbReference>
<evidence type="ECO:0000256" key="3">
    <source>
        <dbReference type="ARBA" id="ARBA00013149"/>
    </source>
</evidence>
<feature type="site" description="Electron transfer via tryptophanyl radical" evidence="13">
    <location>
        <position position="363"/>
    </location>
</feature>
<gene>
    <name evidence="16" type="ORF">E3W66_08910</name>
</gene>
<evidence type="ECO:0000256" key="8">
    <source>
        <dbReference type="ARBA" id="ARBA00031671"/>
    </source>
</evidence>
<dbReference type="InterPro" id="IPR014729">
    <property type="entry name" value="Rossmann-like_a/b/a_fold"/>
</dbReference>
<dbReference type="GO" id="GO:0009416">
    <property type="term" value="P:response to light stimulus"/>
    <property type="evidence" value="ECO:0007669"/>
    <property type="project" value="TreeGrafter"/>
</dbReference>
<dbReference type="Pfam" id="PF03441">
    <property type="entry name" value="FAD_binding_7"/>
    <property type="match status" value="1"/>
</dbReference>
<feature type="binding site" evidence="12">
    <location>
        <begin position="238"/>
        <end position="242"/>
    </location>
    <ligand>
        <name>FAD</name>
        <dbReference type="ChEBI" id="CHEBI:57692"/>
    </ligand>
</feature>
<evidence type="ECO:0000256" key="13">
    <source>
        <dbReference type="PIRSR" id="PIRSR602081-2"/>
    </source>
</evidence>
<dbReference type="InterPro" id="IPR005101">
    <property type="entry name" value="Cryptochr/Photolyase_FAD-bd"/>
</dbReference>
<dbReference type="AlphaFoldDB" id="A0A4Y8UFG2"/>
<dbReference type="SUPFAM" id="SSF48173">
    <property type="entry name" value="Cryptochrome/photolyase FAD-binding domain"/>
    <property type="match status" value="1"/>
</dbReference>
<feature type="site" description="Electron transfer via tryptophanyl radical" evidence="13">
    <location>
        <position position="310"/>
    </location>
</feature>
<dbReference type="Pfam" id="PF00875">
    <property type="entry name" value="DNA_photolyase"/>
    <property type="match status" value="1"/>
</dbReference>
<dbReference type="FunFam" id="1.10.579.10:FF:000003">
    <property type="entry name" value="Deoxyribodipyrimidine photo-lyase"/>
    <property type="match status" value="1"/>
</dbReference>
<sequence>MAHHLVWLRNDLRCADHPALYHACAAARQTGSRVTAVYVATPAQWHYHDEAPAKLALRSQLLTSLRQQLAELGIELLLLECPHYKDIPALLLAELQQLQASNLWFNREYPLDEQHRDEAVSAALSQQGLTVNACHGDMLFAEPTLNGQGQPYKVFSPWYRDWVRKNSELALPTLQTPAAVGAAVAVPATAIALPGASSYREDLWPASEAAAQQRLHSFTLRQLSDYGDQRDIPSINGTSTLSVYLASGVLTVRQIFAAVVAACEGNRRDWREDHWFRELGWREFYKNLMIHYPRLSRGRAFKAETEQLYWQRDEALNQLWQQGKTGFPIVDAAMRQLQRTGWMHNRLRMITASFYTKLLFMDWRQGEAFFMQQLLDGDFASNNGGWQWSASTGCDASPWFRIFNPTRQSEKFDPDGNFIRKFVPELAELPAKQIHCPPTLLRHACGYPEPIIDYSQARAAALAAFKALTPVQ</sequence>
<comment type="catalytic activity">
    <reaction evidence="9">
        <text>cyclobutadipyrimidine (in DNA) = 2 pyrimidine residues (in DNA).</text>
        <dbReference type="EC" id="4.1.99.3"/>
    </reaction>
</comment>
<evidence type="ECO:0000256" key="6">
    <source>
        <dbReference type="ARBA" id="ARBA00022827"/>
    </source>
</evidence>
<evidence type="ECO:0000256" key="7">
    <source>
        <dbReference type="ARBA" id="ARBA00022991"/>
    </source>
</evidence>
<evidence type="ECO:0000313" key="16">
    <source>
        <dbReference type="EMBL" id="TFH67576.1"/>
    </source>
</evidence>
<keyword evidence="5 12" id="KW-0285">Flavoprotein</keyword>
<comment type="cofactor">
    <cofactor evidence="1">
        <name>(6R)-5,10-methylene-5,6,7,8-tetrahydrofolate</name>
        <dbReference type="ChEBI" id="CHEBI:15636"/>
    </cofactor>
</comment>